<sequence length="1164" mass="125977">MNPVQLEKIGIFAAGQPGTSGIQTWDGSTNNEAPKGCPGRNGRDASWPGPGTDGHDVRVRLSYATDRPSVVQVFGEGPLTGTRWEVDRSQEVFIDCRGGNGGNGGWGELGQTGGQGYSGRDATKHSDATCGGPGHPGGNGGRGTSGADGGNAGGAFVTVSEDDLDTLVALTWSTRGGLGGASGVHGEAGSGGRGGLGGNGCSWTETHSHTISNSSGTDTEYYTTRHHRPGAPPGPQGPGGMRATEPLFAGRSGSNGIGQIKVLRNDLTEGTYTSRYQLHVVSFDVIDENEDGINEPGEFLHIKNVVVENRGAMPSPKGNILQMGVQPTQWLQPVTGEYLQLPREIAPGATVKIPGTLRAFIKNETLTRSPKTNLRATDTVRLVAFFERLQRPLPEFVGEAQVVYQYPLVMTEEPTYLDCVARGQLVRFSWKIRNISTKPYGTETLLRRVGGTRMADPGGVFDLTYAEESSPHEVTDFLEELGPGEEVPITQDFHVSHSISPFSSGELCVSLMLADPHSTGSNRMVQYFNLPIQISASYSYNPLSRFLLVMNAATPNQLILQTISFLENGLHACVDLFNLSLVGSFMIDAQSGEADEERHDVQCVIDKYVGKTVIIFGNSMQYFQNGTREPWDLLDPWETCDFANNGTNFLFLNTANTTGLRDWSYQIMNPAYDGLEPSAGETKEKVTAPKLIRSMTGDSMTDPRPLERVNTFPVKKPLFRNLDKVMQAKADKVQKTLDKKMPLRRFMVVPCDEHEEDPEPEVEPEEGKKKKKTKKSKRKLGNVAIVEGLPHNAKLVAGMERFKPERMNLSDYNIALITHSLPFEDQCHIFWNLLSASSMPGADGTTVSTGAPAAVRAEVAYAGEKLAHFLEAPKFKNGDINGGARVTTTTVIEASVESPSEENGVAAAAPEAGGQEGDAGKEHHLDNTAMTALSWSIATQLNTELSRFCLKAPWPDMSISTKTILPSLPLLHTFVSSFPKASAVQISSDSSAAITALARVLGPVVGSYDPISFPQWLGQNVVRVGNRRTKLRSVLTTQISAVISNISADQAAKKDILRLLKSQSRDTKKKLKALRRGSSGERPNRAERVHEMSCQLLGDITGSEGAKYLNLNDTGTLRSVAPGRGGLAEKRMTQLAVLGRILEDREWSTARLEEMVNPEDAMPE</sequence>
<evidence type="ECO:0000259" key="2">
    <source>
        <dbReference type="Pfam" id="PF25560"/>
    </source>
</evidence>
<comment type="caution">
    <text evidence="3">The sequence shown here is derived from an EMBL/GenBank/DDBJ whole genome shotgun (WGS) entry which is preliminary data.</text>
</comment>
<feature type="region of interest" description="Disordered" evidence="1">
    <location>
        <begin position="17"/>
        <end position="56"/>
    </location>
</feature>
<proteinExistence type="predicted"/>
<reference evidence="3" key="1">
    <citation type="submission" date="2022-07" db="EMBL/GenBank/DDBJ databases">
        <title>Draft genome sequence of Zalerion maritima ATCC 34329, a (micro)plastics degrading marine fungus.</title>
        <authorList>
            <person name="Paco A."/>
            <person name="Goncalves M.F.M."/>
            <person name="Rocha-Santos T.A.P."/>
            <person name="Alves A."/>
        </authorList>
    </citation>
    <scope>NUCLEOTIDE SEQUENCE</scope>
    <source>
        <strain evidence="3">ATCC 34329</strain>
    </source>
</reference>
<feature type="compositionally biased region" description="Gly residues" evidence="1">
    <location>
        <begin position="102"/>
        <end position="117"/>
    </location>
</feature>
<protein>
    <recommendedName>
        <fullName evidence="2">DUF7932 domain-containing protein</fullName>
    </recommendedName>
</protein>
<feature type="region of interest" description="Disordered" evidence="1">
    <location>
        <begin position="208"/>
        <end position="241"/>
    </location>
</feature>
<accession>A0AAD5WTB2</accession>
<evidence type="ECO:0000313" key="3">
    <source>
        <dbReference type="EMBL" id="KAJ2904220.1"/>
    </source>
</evidence>
<dbReference type="Pfam" id="PF25560">
    <property type="entry name" value="DUF7932"/>
    <property type="match status" value="1"/>
</dbReference>
<dbReference type="InterPro" id="IPR057692">
    <property type="entry name" value="DUF7932"/>
</dbReference>
<evidence type="ECO:0000256" key="1">
    <source>
        <dbReference type="SAM" id="MobiDB-lite"/>
    </source>
</evidence>
<dbReference type="EMBL" id="JAKWBI020000059">
    <property type="protein sequence ID" value="KAJ2904220.1"/>
    <property type="molecule type" value="Genomic_DNA"/>
</dbReference>
<organism evidence="3 4">
    <name type="scientific">Zalerion maritima</name>
    <dbReference type="NCBI Taxonomy" id="339359"/>
    <lineage>
        <taxon>Eukaryota</taxon>
        <taxon>Fungi</taxon>
        <taxon>Dikarya</taxon>
        <taxon>Ascomycota</taxon>
        <taxon>Pezizomycotina</taxon>
        <taxon>Sordariomycetes</taxon>
        <taxon>Lulworthiomycetidae</taxon>
        <taxon>Lulworthiales</taxon>
        <taxon>Lulworthiaceae</taxon>
        <taxon>Zalerion</taxon>
    </lineage>
</organism>
<feature type="compositionally biased region" description="Polar residues" evidence="1">
    <location>
        <begin position="208"/>
        <end position="222"/>
    </location>
</feature>
<feature type="region of interest" description="Disordered" evidence="1">
    <location>
        <begin position="895"/>
        <end position="922"/>
    </location>
</feature>
<name>A0AAD5WTB2_9PEZI</name>
<keyword evidence="4" id="KW-1185">Reference proteome</keyword>
<feature type="region of interest" description="Disordered" evidence="1">
    <location>
        <begin position="102"/>
        <end position="154"/>
    </location>
</feature>
<feature type="compositionally biased region" description="Acidic residues" evidence="1">
    <location>
        <begin position="753"/>
        <end position="764"/>
    </location>
</feature>
<dbReference type="AlphaFoldDB" id="A0AAD5WTB2"/>
<feature type="region of interest" description="Disordered" evidence="1">
    <location>
        <begin position="751"/>
        <end position="777"/>
    </location>
</feature>
<feature type="compositionally biased region" description="Low complexity" evidence="1">
    <location>
        <begin position="901"/>
        <end position="913"/>
    </location>
</feature>
<feature type="domain" description="DUF7932" evidence="2">
    <location>
        <begin position="277"/>
        <end position="406"/>
    </location>
</feature>
<feature type="compositionally biased region" description="Polar residues" evidence="1">
    <location>
        <begin position="17"/>
        <end position="32"/>
    </location>
</feature>
<dbReference type="Proteomes" id="UP001201980">
    <property type="component" value="Unassembled WGS sequence"/>
</dbReference>
<gene>
    <name evidence="3" type="ORF">MKZ38_008550</name>
</gene>
<evidence type="ECO:0000313" key="4">
    <source>
        <dbReference type="Proteomes" id="UP001201980"/>
    </source>
</evidence>
<feature type="compositionally biased region" description="Gly residues" evidence="1">
    <location>
        <begin position="131"/>
        <end position="153"/>
    </location>
</feature>